<name>A0ABS4KGK8_9FIRM</name>
<evidence type="ECO:0000313" key="3">
    <source>
        <dbReference type="EMBL" id="MBP2026887.1"/>
    </source>
</evidence>
<keyword evidence="2" id="KW-0732">Signal</keyword>
<evidence type="ECO:0008006" key="5">
    <source>
        <dbReference type="Google" id="ProtNLM"/>
    </source>
</evidence>
<sequence>MKFKMLLLTLLVSVGLVATGCTPSEPAPAPEEPAVEEPAAEEEPEAVTGASTFTDEESLMTAMGENGSWIIIFTEDFTTDQELVLEGEYTHRDAVTRKIALYDQDADRNKTDLYTLTAPKLTIKSENAKLVGGTFVGDIYVEANGFVVDDSVVEGNIHFMSEEYQESFEIANGGQVTGEMEVH</sequence>
<feature type="signal peptide" evidence="2">
    <location>
        <begin position="1"/>
        <end position="18"/>
    </location>
</feature>
<evidence type="ECO:0000256" key="2">
    <source>
        <dbReference type="SAM" id="SignalP"/>
    </source>
</evidence>
<dbReference type="PROSITE" id="PS51257">
    <property type="entry name" value="PROKAR_LIPOPROTEIN"/>
    <property type="match status" value="1"/>
</dbReference>
<keyword evidence="4" id="KW-1185">Reference proteome</keyword>
<accession>A0ABS4KGK8</accession>
<proteinExistence type="predicted"/>
<protein>
    <recommendedName>
        <fullName evidence="5">Lipoprotein</fullName>
    </recommendedName>
</protein>
<dbReference type="EMBL" id="JAGGLI010000005">
    <property type="protein sequence ID" value="MBP2026887.1"/>
    <property type="molecule type" value="Genomic_DNA"/>
</dbReference>
<feature type="chain" id="PRO_5045402884" description="Lipoprotein" evidence="2">
    <location>
        <begin position="19"/>
        <end position="183"/>
    </location>
</feature>
<organism evidence="3 4">
    <name type="scientific">Acetoanaerobium pronyense</name>
    <dbReference type="NCBI Taxonomy" id="1482736"/>
    <lineage>
        <taxon>Bacteria</taxon>
        <taxon>Bacillati</taxon>
        <taxon>Bacillota</taxon>
        <taxon>Clostridia</taxon>
        <taxon>Peptostreptococcales</taxon>
        <taxon>Filifactoraceae</taxon>
        <taxon>Acetoanaerobium</taxon>
    </lineage>
</organism>
<dbReference type="RefSeq" id="WP_209659346.1">
    <property type="nucleotide sequence ID" value="NZ_JAGGLI010000005.1"/>
</dbReference>
<feature type="region of interest" description="Disordered" evidence="1">
    <location>
        <begin position="23"/>
        <end position="50"/>
    </location>
</feature>
<gene>
    <name evidence="3" type="ORF">J2Z35_000679</name>
</gene>
<feature type="compositionally biased region" description="Acidic residues" evidence="1">
    <location>
        <begin position="33"/>
        <end position="45"/>
    </location>
</feature>
<evidence type="ECO:0000313" key="4">
    <source>
        <dbReference type="Proteomes" id="UP001314903"/>
    </source>
</evidence>
<evidence type="ECO:0000256" key="1">
    <source>
        <dbReference type="SAM" id="MobiDB-lite"/>
    </source>
</evidence>
<reference evidence="3 4" key="1">
    <citation type="submission" date="2021-03" db="EMBL/GenBank/DDBJ databases">
        <title>Genomic Encyclopedia of Type Strains, Phase IV (KMG-IV): sequencing the most valuable type-strain genomes for metagenomic binning, comparative biology and taxonomic classification.</title>
        <authorList>
            <person name="Goeker M."/>
        </authorList>
    </citation>
    <scope>NUCLEOTIDE SEQUENCE [LARGE SCALE GENOMIC DNA]</scope>
    <source>
        <strain evidence="3 4">DSM 27512</strain>
    </source>
</reference>
<comment type="caution">
    <text evidence="3">The sequence shown here is derived from an EMBL/GenBank/DDBJ whole genome shotgun (WGS) entry which is preliminary data.</text>
</comment>
<dbReference type="Proteomes" id="UP001314903">
    <property type="component" value="Unassembled WGS sequence"/>
</dbReference>